<dbReference type="InterPro" id="IPR041605">
    <property type="entry name" value="Exo_C"/>
</dbReference>
<dbReference type="SMART" id="SM00341">
    <property type="entry name" value="HRDC"/>
    <property type="match status" value="1"/>
</dbReference>
<dbReference type="InterPro" id="IPR044876">
    <property type="entry name" value="HRDC_dom_sf"/>
</dbReference>
<dbReference type="EMBL" id="AP011540">
    <property type="protein sequence ID" value="BAI65064.1"/>
    <property type="molecule type" value="Genomic_DNA"/>
</dbReference>
<dbReference type="Gene3D" id="1.10.150.80">
    <property type="entry name" value="HRDC domain"/>
    <property type="match status" value="2"/>
</dbReference>
<dbReference type="SMART" id="SM00474">
    <property type="entry name" value="35EXOc"/>
    <property type="match status" value="1"/>
</dbReference>
<dbReference type="Pfam" id="PF01612">
    <property type="entry name" value="DNA_pol_A_exo1"/>
    <property type="match status" value="1"/>
</dbReference>
<dbReference type="HOGENOM" id="CLU_042387_3_0_11"/>
<dbReference type="CDD" id="cd06142">
    <property type="entry name" value="RNaseD_exo"/>
    <property type="match status" value="1"/>
</dbReference>
<dbReference type="Proteomes" id="UP000001883">
    <property type="component" value="Chromosome"/>
</dbReference>
<proteinExistence type="predicted"/>
<dbReference type="Pfam" id="PF00570">
    <property type="entry name" value="HRDC"/>
    <property type="match status" value="1"/>
</dbReference>
<dbReference type="SUPFAM" id="SSF53098">
    <property type="entry name" value="Ribonuclease H-like"/>
    <property type="match status" value="1"/>
</dbReference>
<gene>
    <name evidence="2" type="ordered locus">RMDY18_12320</name>
</gene>
<dbReference type="GO" id="GO:0008408">
    <property type="term" value="F:3'-5' exonuclease activity"/>
    <property type="evidence" value="ECO:0007669"/>
    <property type="project" value="InterPro"/>
</dbReference>
<accession>D2NTT8</accession>
<dbReference type="InterPro" id="IPR012337">
    <property type="entry name" value="RNaseH-like_sf"/>
</dbReference>
<dbReference type="PANTHER" id="PTHR47649">
    <property type="entry name" value="RIBONUCLEASE D"/>
    <property type="match status" value="1"/>
</dbReference>
<dbReference type="PANTHER" id="PTHR47649:SF1">
    <property type="entry name" value="RIBONUCLEASE D"/>
    <property type="match status" value="1"/>
</dbReference>
<dbReference type="InterPro" id="IPR036397">
    <property type="entry name" value="RNaseH_sf"/>
</dbReference>
<reference evidence="2 3" key="2">
    <citation type="journal article" date="2010" name="J Osaka Dent Univ">
        <title>Isolation and identification of Rothia mucilaginosa from persistent apical periodontitis lesions.</title>
        <authorList>
            <person name="Yamane K."/>
            <person name="Yoshida M."/>
            <person name="Fujihira T."/>
            <person name="Baba T."/>
            <person name="Tsuji N."/>
            <person name="Hayashi H."/>
            <person name="Sugimori C."/>
            <person name="Yamanaka T."/>
            <person name="Mashimo C."/>
            <person name="Nambu T."/>
            <person name="Kawai H."/>
            <person name="Fukushima H."/>
        </authorList>
    </citation>
    <scope>NUCLEOTIDE SEQUENCE [LARGE SCALE GENOMIC DNA]</scope>
    <source>
        <strain evidence="2 3">DY-18</strain>
    </source>
</reference>
<dbReference type="InterPro" id="IPR010997">
    <property type="entry name" value="HRDC-like_sf"/>
</dbReference>
<sequence>MFARAYAYPGIWRIVWARRTRQRKRIECMSTAAEQNAAGTPQLTLNGIEVPDVVPLEAPSSPIPTLITTESGLRRAAEQLAAASGPVAVDTERAQGIRYGSRAFLVQLKREDQLYLIDPEAFKDLRIINDALADAEWVIHAAIQDFPSLDMLGMRPNRLFDTELGARLAGLERVNLGATVEELLGYKLAKKHSKEDWSRRPLPESWLNYALLDVDVLIDLRDALEDLLRQQGKLQYALEEFEYLCKTPVKDPTDQPERWRKTKGRTMLRSVKQLTALRNLWHERDSLARKKDVDAKRLLPDSAIVEAARTMPRNVPAVMAIPGFQTRGLRREGPRWVRAIAAAARGENAVPFTLPSTAPPPLKAWESKRPENLALFTEVRQAIDELSEELTIPAQNLITTDYVRRLCWEPPARFDEQTLRDALAEYGARPWQTGLVAPVIAPIFARHLG</sequence>
<name>D2NTT8_ROTMD</name>
<dbReference type="PROSITE" id="PS50967">
    <property type="entry name" value="HRDC"/>
    <property type="match status" value="1"/>
</dbReference>
<dbReference type="InterPro" id="IPR051086">
    <property type="entry name" value="RNase_D-like"/>
</dbReference>
<organism evidence="2 3">
    <name type="scientific">Rothia mucilaginosa (strain DY-18)</name>
    <name type="common">Stomatococcus mucilaginosus</name>
    <dbReference type="NCBI Taxonomy" id="680646"/>
    <lineage>
        <taxon>Bacteria</taxon>
        <taxon>Bacillati</taxon>
        <taxon>Actinomycetota</taxon>
        <taxon>Actinomycetes</taxon>
        <taxon>Micrococcales</taxon>
        <taxon>Micrococcaceae</taxon>
        <taxon>Rothia</taxon>
    </lineage>
</organism>
<dbReference type="GO" id="GO:0003676">
    <property type="term" value="F:nucleic acid binding"/>
    <property type="evidence" value="ECO:0007669"/>
    <property type="project" value="InterPro"/>
</dbReference>
<dbReference type="InterPro" id="IPR002562">
    <property type="entry name" value="3'-5'_exonuclease_dom"/>
</dbReference>
<reference evidence="2 3" key="3">
    <citation type="journal article" date="2010" name="Sequencing">
        <title>Complete Genome Sequence of Rothia mucilaginosa DY-18: A Clinical Isolate with Dense Meshwork-Like Structures from a Persistent Apical Periodontitis Lesion.</title>
        <authorList>
            <person name="Yamane K."/>
            <person name="Nambu T."/>
            <person name="Yamanaka T."/>
            <person name="Mashimo C."/>
            <person name="Sugimori C."/>
            <person name="Leung K.-P."/>
            <person name="Fukushima H."/>
        </authorList>
    </citation>
    <scope>NUCLEOTIDE SEQUENCE [LARGE SCALE GENOMIC DNA]</scope>
    <source>
        <strain evidence="2 3">DY-18</strain>
    </source>
</reference>
<dbReference type="InterPro" id="IPR002121">
    <property type="entry name" value="HRDC_dom"/>
</dbReference>
<dbReference type="AlphaFoldDB" id="D2NTT8"/>
<dbReference type="GO" id="GO:0000166">
    <property type="term" value="F:nucleotide binding"/>
    <property type="evidence" value="ECO:0007669"/>
    <property type="project" value="InterPro"/>
</dbReference>
<dbReference type="KEGG" id="rmu:RMDY18_12320"/>
<dbReference type="eggNOG" id="COG0349">
    <property type="taxonomic scope" value="Bacteria"/>
</dbReference>
<dbReference type="GO" id="GO:0006139">
    <property type="term" value="P:nucleobase-containing compound metabolic process"/>
    <property type="evidence" value="ECO:0007669"/>
    <property type="project" value="InterPro"/>
</dbReference>
<dbReference type="STRING" id="680646.RMDY18_12320"/>
<reference evidence="3" key="1">
    <citation type="submission" date="2009-07" db="EMBL/GenBank/DDBJ databases">
        <title>Complete genome sequence of Rothia mucilaginosa DJ.</title>
        <authorList>
            <person name="Yamane K."/>
            <person name="Nambu T."/>
            <person name="Mashimo C."/>
            <person name="Sugimori C."/>
            <person name="Yamanaka T."/>
            <person name="Leung K."/>
            <person name="Fukushima H."/>
        </authorList>
    </citation>
    <scope>NUCLEOTIDE SEQUENCE [LARGE SCALE GENOMIC DNA]</scope>
    <source>
        <strain evidence="3">DY-18</strain>
    </source>
</reference>
<dbReference type="Pfam" id="PF18305">
    <property type="entry name" value="DNA_pol_A_exoN"/>
    <property type="match status" value="1"/>
</dbReference>
<evidence type="ECO:0000259" key="1">
    <source>
        <dbReference type="PROSITE" id="PS50967"/>
    </source>
</evidence>
<protein>
    <submittedName>
        <fullName evidence="2">Ribonuclease D</fullName>
    </submittedName>
</protein>
<dbReference type="SUPFAM" id="SSF47819">
    <property type="entry name" value="HRDC-like"/>
    <property type="match status" value="1"/>
</dbReference>
<keyword evidence="3" id="KW-1185">Reference proteome</keyword>
<feature type="domain" description="HRDC" evidence="1">
    <location>
        <begin position="270"/>
        <end position="350"/>
    </location>
</feature>
<evidence type="ECO:0000313" key="2">
    <source>
        <dbReference type="EMBL" id="BAI65064.1"/>
    </source>
</evidence>
<dbReference type="Gene3D" id="3.30.420.10">
    <property type="entry name" value="Ribonuclease H-like superfamily/Ribonuclease H"/>
    <property type="match status" value="1"/>
</dbReference>
<evidence type="ECO:0000313" key="3">
    <source>
        <dbReference type="Proteomes" id="UP000001883"/>
    </source>
</evidence>